<feature type="transmembrane region" description="Helical" evidence="7">
    <location>
        <begin position="42"/>
        <end position="62"/>
    </location>
</feature>
<dbReference type="OrthoDB" id="9801163at2"/>
<dbReference type="Gene3D" id="1.10.3720.10">
    <property type="entry name" value="MetI-like"/>
    <property type="match status" value="1"/>
</dbReference>
<evidence type="ECO:0000256" key="7">
    <source>
        <dbReference type="RuleBase" id="RU363032"/>
    </source>
</evidence>
<evidence type="ECO:0000313" key="9">
    <source>
        <dbReference type="EMBL" id="PEN09448.1"/>
    </source>
</evidence>
<dbReference type="CDD" id="cd06261">
    <property type="entry name" value="TM_PBP2"/>
    <property type="match status" value="1"/>
</dbReference>
<dbReference type="EMBL" id="PDEP01000001">
    <property type="protein sequence ID" value="PEN09448.1"/>
    <property type="molecule type" value="Genomic_DNA"/>
</dbReference>
<feature type="transmembrane region" description="Helical" evidence="7">
    <location>
        <begin position="149"/>
        <end position="175"/>
    </location>
</feature>
<protein>
    <submittedName>
        <fullName evidence="9">Glycine/betaine ABC transporter</fullName>
    </submittedName>
</protein>
<keyword evidence="2 7" id="KW-0813">Transport</keyword>
<dbReference type="InterPro" id="IPR035906">
    <property type="entry name" value="MetI-like_sf"/>
</dbReference>
<comment type="similarity">
    <text evidence="7">Belongs to the binding-protein-dependent transport system permease family.</text>
</comment>
<dbReference type="Pfam" id="PF00528">
    <property type="entry name" value="BPD_transp_1"/>
    <property type="match status" value="1"/>
</dbReference>
<sequence>MIEFDIGKEFESLIQWLTANFSPFFDAITQFITLLIDGLEAVLLYPPSYVMIALLTALAWWICSRGMAAFSFVGLLLIDQVTIPLPFWDTALVFGMGFWDLLMQTVALTLIATLLCLVIGIPVGIWASKNQAVNQSVRPVLDFMQTMPAFVYLIPAVLLFGLGKVPGVIATFIFATPPVVRLTNLGIREVPEEVVEASRSFGATTRQTLLKVELPVALPTIMAGVNQTIMLALSMVVIAALIGAEGLGGPVVRGVTQLQIADGFNGGLAIVILAIYLDRITQSIGEQAATANGGTESS</sequence>
<dbReference type="RefSeq" id="WP_098060846.1">
    <property type="nucleotide sequence ID" value="NZ_PDEP01000001.1"/>
</dbReference>
<accession>A0A2H3PB02</accession>
<evidence type="ECO:0000256" key="4">
    <source>
        <dbReference type="ARBA" id="ARBA00022692"/>
    </source>
</evidence>
<keyword evidence="4 7" id="KW-0812">Transmembrane</keyword>
<feature type="domain" description="ABC transmembrane type-1" evidence="8">
    <location>
        <begin position="102"/>
        <end position="281"/>
    </location>
</feature>
<dbReference type="AlphaFoldDB" id="A0A2H3PB02"/>
<evidence type="ECO:0000256" key="3">
    <source>
        <dbReference type="ARBA" id="ARBA00022475"/>
    </source>
</evidence>
<keyword evidence="3" id="KW-1003">Cell membrane</keyword>
<dbReference type="PANTHER" id="PTHR47737:SF1">
    <property type="entry name" value="GLYCINE BETAINE_PROLINE BETAINE TRANSPORT SYSTEM PERMEASE PROTEIN PROW"/>
    <property type="match status" value="1"/>
</dbReference>
<dbReference type="PANTHER" id="PTHR47737">
    <property type="entry name" value="GLYCINE BETAINE/PROLINE BETAINE TRANSPORT SYSTEM PERMEASE PROTEIN PROW"/>
    <property type="match status" value="1"/>
</dbReference>
<evidence type="ECO:0000256" key="1">
    <source>
        <dbReference type="ARBA" id="ARBA00004651"/>
    </source>
</evidence>
<dbReference type="InterPro" id="IPR000515">
    <property type="entry name" value="MetI-like"/>
</dbReference>
<gene>
    <name evidence="9" type="ORF">CRI93_01600</name>
</gene>
<dbReference type="PROSITE" id="PS50928">
    <property type="entry name" value="ABC_TM1"/>
    <property type="match status" value="1"/>
</dbReference>
<dbReference type="GO" id="GO:0031460">
    <property type="term" value="P:glycine betaine transport"/>
    <property type="evidence" value="ECO:0007669"/>
    <property type="project" value="UniProtKB-ARBA"/>
</dbReference>
<reference evidence="9 10" key="1">
    <citation type="submission" date="2017-10" db="EMBL/GenBank/DDBJ databases">
        <title>Draft genome of Longimonas halophila.</title>
        <authorList>
            <person name="Goh K.M."/>
            <person name="Shamsir M.S."/>
            <person name="Lim S.W."/>
        </authorList>
    </citation>
    <scope>NUCLEOTIDE SEQUENCE [LARGE SCALE GENOMIC DNA]</scope>
    <source>
        <strain evidence="9 10">KCTC 42399</strain>
    </source>
</reference>
<organism evidence="9 10">
    <name type="scientific">Longimonas halophila</name>
    <dbReference type="NCBI Taxonomy" id="1469170"/>
    <lineage>
        <taxon>Bacteria</taxon>
        <taxon>Pseudomonadati</taxon>
        <taxon>Rhodothermota</taxon>
        <taxon>Rhodothermia</taxon>
        <taxon>Rhodothermales</taxon>
        <taxon>Salisaetaceae</taxon>
        <taxon>Longimonas</taxon>
    </lineage>
</organism>
<keyword evidence="6 7" id="KW-0472">Membrane</keyword>
<comment type="subcellular location">
    <subcellularLocation>
        <location evidence="1 7">Cell membrane</location>
        <topology evidence="1 7">Multi-pass membrane protein</topology>
    </subcellularLocation>
</comment>
<dbReference type="FunFam" id="1.10.3720.10:FF:000001">
    <property type="entry name" value="Glycine betaine ABC transporter, permease"/>
    <property type="match status" value="1"/>
</dbReference>
<feature type="transmembrane region" description="Helical" evidence="7">
    <location>
        <begin position="229"/>
        <end position="248"/>
    </location>
</feature>
<keyword evidence="10" id="KW-1185">Reference proteome</keyword>
<evidence type="ECO:0000256" key="6">
    <source>
        <dbReference type="ARBA" id="ARBA00023136"/>
    </source>
</evidence>
<evidence type="ECO:0000256" key="2">
    <source>
        <dbReference type="ARBA" id="ARBA00022448"/>
    </source>
</evidence>
<evidence type="ECO:0000259" key="8">
    <source>
        <dbReference type="PROSITE" id="PS50928"/>
    </source>
</evidence>
<dbReference type="GO" id="GO:0015226">
    <property type="term" value="F:carnitine transmembrane transporter activity"/>
    <property type="evidence" value="ECO:0007669"/>
    <property type="project" value="TreeGrafter"/>
</dbReference>
<keyword evidence="5 7" id="KW-1133">Transmembrane helix</keyword>
<dbReference type="GO" id="GO:0005275">
    <property type="term" value="F:amine transmembrane transporter activity"/>
    <property type="evidence" value="ECO:0007669"/>
    <property type="project" value="TreeGrafter"/>
</dbReference>
<comment type="caution">
    <text evidence="9">The sequence shown here is derived from an EMBL/GenBank/DDBJ whole genome shotgun (WGS) entry which is preliminary data.</text>
</comment>
<dbReference type="SUPFAM" id="SSF161098">
    <property type="entry name" value="MetI-like"/>
    <property type="match status" value="1"/>
</dbReference>
<dbReference type="GO" id="GO:0015871">
    <property type="term" value="P:choline transport"/>
    <property type="evidence" value="ECO:0007669"/>
    <property type="project" value="TreeGrafter"/>
</dbReference>
<feature type="transmembrane region" description="Helical" evidence="7">
    <location>
        <begin position="69"/>
        <end position="87"/>
    </location>
</feature>
<feature type="transmembrane region" description="Helical" evidence="7">
    <location>
        <begin position="107"/>
        <end position="128"/>
    </location>
</feature>
<evidence type="ECO:0000256" key="5">
    <source>
        <dbReference type="ARBA" id="ARBA00022989"/>
    </source>
</evidence>
<proteinExistence type="inferred from homology"/>
<dbReference type="Proteomes" id="UP000221024">
    <property type="component" value="Unassembled WGS sequence"/>
</dbReference>
<dbReference type="GO" id="GO:0043190">
    <property type="term" value="C:ATP-binding cassette (ABC) transporter complex"/>
    <property type="evidence" value="ECO:0007669"/>
    <property type="project" value="TreeGrafter"/>
</dbReference>
<name>A0A2H3PB02_9BACT</name>
<evidence type="ECO:0000313" key="10">
    <source>
        <dbReference type="Proteomes" id="UP000221024"/>
    </source>
</evidence>